<comment type="caution">
    <text evidence="1">The sequence shown here is derived from an EMBL/GenBank/DDBJ whole genome shotgun (WGS) entry which is preliminary data.</text>
</comment>
<name>A0AAV7WNG3_PLEWA</name>
<gene>
    <name evidence="1" type="ORF">NDU88_001934</name>
</gene>
<sequence length="125" mass="14408">MYATCIKLSTLLEKVEQFIKEVTSHDVELNTGVVMFGVSDMIEPPLTKFVFVIMAVYRLCISTAWLDQHPPTFQIWLDRLLSVYQLELAPFERKGREGRRNGQAMWLVLGSWLAKKSCGTDHEEE</sequence>
<evidence type="ECO:0000313" key="1">
    <source>
        <dbReference type="EMBL" id="KAJ1214315.1"/>
    </source>
</evidence>
<accession>A0AAV7WNG3</accession>
<proteinExistence type="predicted"/>
<dbReference type="AlphaFoldDB" id="A0AAV7WNG3"/>
<organism evidence="1 2">
    <name type="scientific">Pleurodeles waltl</name>
    <name type="common">Iberian ribbed newt</name>
    <dbReference type="NCBI Taxonomy" id="8319"/>
    <lineage>
        <taxon>Eukaryota</taxon>
        <taxon>Metazoa</taxon>
        <taxon>Chordata</taxon>
        <taxon>Craniata</taxon>
        <taxon>Vertebrata</taxon>
        <taxon>Euteleostomi</taxon>
        <taxon>Amphibia</taxon>
        <taxon>Batrachia</taxon>
        <taxon>Caudata</taxon>
        <taxon>Salamandroidea</taxon>
        <taxon>Salamandridae</taxon>
        <taxon>Pleurodelinae</taxon>
        <taxon>Pleurodeles</taxon>
    </lineage>
</organism>
<keyword evidence="2" id="KW-1185">Reference proteome</keyword>
<protein>
    <submittedName>
        <fullName evidence="1">Uncharacterized protein</fullName>
    </submittedName>
</protein>
<evidence type="ECO:0000313" key="2">
    <source>
        <dbReference type="Proteomes" id="UP001066276"/>
    </source>
</evidence>
<reference evidence="1" key="1">
    <citation type="journal article" date="2022" name="bioRxiv">
        <title>Sequencing and chromosome-scale assembly of the giantPleurodeles waltlgenome.</title>
        <authorList>
            <person name="Brown T."/>
            <person name="Elewa A."/>
            <person name="Iarovenko S."/>
            <person name="Subramanian E."/>
            <person name="Araus A.J."/>
            <person name="Petzold A."/>
            <person name="Susuki M."/>
            <person name="Suzuki K.-i.T."/>
            <person name="Hayashi T."/>
            <person name="Toyoda A."/>
            <person name="Oliveira C."/>
            <person name="Osipova E."/>
            <person name="Leigh N.D."/>
            <person name="Simon A."/>
            <person name="Yun M.H."/>
        </authorList>
    </citation>
    <scope>NUCLEOTIDE SEQUENCE</scope>
    <source>
        <strain evidence="1">20211129_DDA</strain>
        <tissue evidence="1">Liver</tissue>
    </source>
</reference>
<dbReference type="Proteomes" id="UP001066276">
    <property type="component" value="Chromosome 1_1"/>
</dbReference>
<dbReference type="EMBL" id="JANPWB010000001">
    <property type="protein sequence ID" value="KAJ1214315.1"/>
    <property type="molecule type" value="Genomic_DNA"/>
</dbReference>